<feature type="domain" description="DUF6570" evidence="3">
    <location>
        <begin position="228"/>
        <end position="356"/>
    </location>
</feature>
<feature type="compositionally biased region" description="Polar residues" evidence="1">
    <location>
        <begin position="129"/>
        <end position="156"/>
    </location>
</feature>
<dbReference type="GeneID" id="8108456"/>
<evidence type="ECO:0000256" key="1">
    <source>
        <dbReference type="SAM" id="MobiDB-lite"/>
    </source>
</evidence>
<keyword evidence="5" id="KW-1185">Reference proteome</keyword>
<reference evidence="5" key="1">
    <citation type="journal article" date="2015" name="Genome Announc.">
        <title>Genome sequence of the AIDS-associated pathogen Penicillium marneffei (ATCC18224) and its near taxonomic relative Talaromyces stipitatus (ATCC10500).</title>
        <authorList>
            <person name="Nierman W.C."/>
            <person name="Fedorova-Abrams N.D."/>
            <person name="Andrianopoulos A."/>
        </authorList>
    </citation>
    <scope>NUCLEOTIDE SEQUENCE [LARGE SCALE GENOMIC DNA]</scope>
    <source>
        <strain evidence="5">ATCC 10500 / CBS 375.48 / QM 6759 / NRRL 1006</strain>
    </source>
</reference>
<dbReference type="AlphaFoldDB" id="B8MM48"/>
<dbReference type="eggNOG" id="ENOG502S3BW">
    <property type="taxonomic scope" value="Eukaryota"/>
</dbReference>
<dbReference type="EMBL" id="EQ962658">
    <property type="protein sequence ID" value="EED13560.1"/>
    <property type="molecule type" value="Genomic_DNA"/>
</dbReference>
<accession>B8MM48</accession>
<sequence length="736" mass="84520">MRAHRAARRAGEEVPFAQDLDAYLEQQMEQDIPPSVQGQASQVPSTPDPLTALLTDVSSTPDPLTFIGGDPISPTLRRTTTGDSSIPFEDQHKFCVGCQQDIPISAFYDDKSCEHPHCNPCRAISTGLTETDPSYVPKSSNVRSDNASLTSPSAQKPEQDPSYTPGDLDSLLRPALTETDWDYVKSFHKSLDQQRLEYCQRCRERWFNLRLNSQGICGRCVRADKNKDVHLFGAGNNMYPGNMPDLPELSQTEEMLIARVHVSVQVRRVRGQQYKYSGHVVNFLRDTARVYDTLPLLPRDLEIILLRPANADADPRLQRQYVNDFRVRKEHIIKWLAFLRISHPGYRDIEISQQVIDILPQDSSVADQIINETTEPIEIDASGISEEIELPEHSVVPDLIAQEDEMTAIRQQLRPQLPQQRHIEMPPFRSTPIAEFTRTQPLLSWAFPTLFPRGEAEFILPRQRSVRFDDYVKHLMKFDDGRFARHPRFRYVVFNTMMRQQANKKAGFFVKQRIAGGQEVTAEQLRAAFEEDTPEGEALVNSISRRSGMLRGTRPFWTNKLQQLKAMVHNIGPAHLFLTLSAADLHWDDLMWHMPRYQEWLQGTASERIQISRQNLRDTPHIVANWFHIRFATFRKEILDKKFKVVDHWYRYEWQGRGSVHVHSLYWLDGAPPSEIARLSESLRQAFTDFWSGYISALNPQPGVMVNVGNERSPLQLAFSDQHKTVQYLSQISNSV</sequence>
<dbReference type="Pfam" id="PF20209">
    <property type="entry name" value="DUF6570"/>
    <property type="match status" value="1"/>
</dbReference>
<name>B8MM48_TALSN</name>
<proteinExistence type="predicted"/>
<dbReference type="InterPro" id="IPR046700">
    <property type="entry name" value="DUF6570"/>
</dbReference>
<feature type="domain" description="Helitron helicase-like" evidence="2">
    <location>
        <begin position="471"/>
        <end position="666"/>
    </location>
</feature>
<feature type="region of interest" description="Disordered" evidence="1">
    <location>
        <begin position="129"/>
        <end position="169"/>
    </location>
</feature>
<dbReference type="PhylomeDB" id="B8MM48"/>
<organism evidence="4 5">
    <name type="scientific">Talaromyces stipitatus (strain ATCC 10500 / CBS 375.48 / QM 6759 / NRRL 1006)</name>
    <name type="common">Penicillium stipitatum</name>
    <dbReference type="NCBI Taxonomy" id="441959"/>
    <lineage>
        <taxon>Eukaryota</taxon>
        <taxon>Fungi</taxon>
        <taxon>Dikarya</taxon>
        <taxon>Ascomycota</taxon>
        <taxon>Pezizomycotina</taxon>
        <taxon>Eurotiomycetes</taxon>
        <taxon>Eurotiomycetidae</taxon>
        <taxon>Eurotiales</taxon>
        <taxon>Trichocomaceae</taxon>
        <taxon>Talaromyces</taxon>
        <taxon>Talaromyces sect. Talaromyces</taxon>
    </lineage>
</organism>
<dbReference type="InParanoid" id="B8MM48"/>
<evidence type="ECO:0000313" key="4">
    <source>
        <dbReference type="EMBL" id="EED13560.1"/>
    </source>
</evidence>
<dbReference type="OrthoDB" id="4368520at2759"/>
<evidence type="ECO:0000313" key="5">
    <source>
        <dbReference type="Proteomes" id="UP000001745"/>
    </source>
</evidence>
<evidence type="ECO:0000259" key="2">
    <source>
        <dbReference type="Pfam" id="PF14214"/>
    </source>
</evidence>
<protein>
    <submittedName>
        <fullName evidence="4">Uncharacterized protein</fullName>
    </submittedName>
</protein>
<evidence type="ECO:0000259" key="3">
    <source>
        <dbReference type="Pfam" id="PF20209"/>
    </source>
</evidence>
<dbReference type="Proteomes" id="UP000001745">
    <property type="component" value="Unassembled WGS sequence"/>
</dbReference>
<dbReference type="HOGENOM" id="CLU_001613_8_4_1"/>
<dbReference type="OMA" id="CTICKEA"/>
<gene>
    <name evidence="4" type="ORF">TSTA_098170</name>
</gene>
<dbReference type="InterPro" id="IPR025476">
    <property type="entry name" value="Helitron_helicase-like"/>
</dbReference>
<dbReference type="Pfam" id="PF14214">
    <property type="entry name" value="Helitron_like_N"/>
    <property type="match status" value="1"/>
</dbReference>
<dbReference type="RefSeq" id="XP_002485798.1">
    <property type="nucleotide sequence ID" value="XM_002485753.1"/>
</dbReference>
<dbReference type="VEuPathDB" id="FungiDB:TSTA_098170"/>
<dbReference type="STRING" id="441959.B8MM48"/>